<feature type="domain" description="C2H2-type" evidence="11">
    <location>
        <begin position="133"/>
        <end position="160"/>
    </location>
</feature>
<dbReference type="GeneID" id="100375944"/>
<feature type="domain" description="C2H2-type" evidence="11">
    <location>
        <begin position="77"/>
        <end position="104"/>
    </location>
</feature>
<feature type="domain" description="C2H2-type" evidence="11">
    <location>
        <begin position="106"/>
        <end position="134"/>
    </location>
</feature>
<feature type="domain" description="C2H2-type" evidence="11">
    <location>
        <begin position="161"/>
        <end position="188"/>
    </location>
</feature>
<keyword evidence="12" id="KW-1185">Reference proteome</keyword>
<dbReference type="Gene3D" id="3.30.160.60">
    <property type="entry name" value="Classic Zinc Finger"/>
    <property type="match status" value="4"/>
</dbReference>
<evidence type="ECO:0000256" key="1">
    <source>
        <dbReference type="ARBA" id="ARBA00004123"/>
    </source>
</evidence>
<protein>
    <submittedName>
        <fullName evidence="13">Zinc finger protein 77-like</fullName>
    </submittedName>
</protein>
<evidence type="ECO:0000256" key="2">
    <source>
        <dbReference type="ARBA" id="ARBA00022723"/>
    </source>
</evidence>
<dbReference type="InterPro" id="IPR013087">
    <property type="entry name" value="Znf_C2H2_type"/>
</dbReference>
<dbReference type="PROSITE" id="PS00028">
    <property type="entry name" value="ZINC_FINGER_C2H2_1"/>
    <property type="match status" value="3"/>
</dbReference>
<sequence>MAMITFTYPGEQSENRYECKVSIEQVLEETLVSDNLTQHEDTDRTTDKIPYCEHCKKRCPESCLKEHIQTHTKVKPYQCEQCEKSYAWAHTLETRMRTHTKRKRRYHCEHCRKKFFDSESYEQHIKATHEESNQCQQCRKSFATQRGFKRHMLKHTTETLYHCEQCEMSFIRYCNLKQHMVTHTIRKPYQCEQFAVNSKERVGKIHVSELYSIR</sequence>
<organism evidence="12 13">
    <name type="scientific">Saccoglossus kowalevskii</name>
    <name type="common">Acorn worm</name>
    <dbReference type="NCBI Taxonomy" id="10224"/>
    <lineage>
        <taxon>Eukaryota</taxon>
        <taxon>Metazoa</taxon>
        <taxon>Hemichordata</taxon>
        <taxon>Enteropneusta</taxon>
        <taxon>Harrimaniidae</taxon>
        <taxon>Saccoglossus</taxon>
    </lineage>
</organism>
<keyword evidence="4 10" id="KW-0863">Zinc-finger</keyword>
<evidence type="ECO:0000256" key="6">
    <source>
        <dbReference type="ARBA" id="ARBA00023015"/>
    </source>
</evidence>
<dbReference type="PROSITE" id="PS50157">
    <property type="entry name" value="ZINC_FINGER_C2H2_2"/>
    <property type="match status" value="4"/>
</dbReference>
<dbReference type="PANTHER" id="PTHR24384:SF189">
    <property type="entry name" value="C2H2-TYPE DOMAIN-CONTAINING PROTEIN-RELATED"/>
    <property type="match status" value="1"/>
</dbReference>
<evidence type="ECO:0000256" key="4">
    <source>
        <dbReference type="ARBA" id="ARBA00022771"/>
    </source>
</evidence>
<keyword evidence="9" id="KW-0539">Nucleus</keyword>
<gene>
    <name evidence="13" type="primary">LOC100375944</name>
</gene>
<dbReference type="SUPFAM" id="SSF57667">
    <property type="entry name" value="beta-beta-alpha zinc fingers"/>
    <property type="match status" value="2"/>
</dbReference>
<dbReference type="PANTHER" id="PTHR24384">
    <property type="entry name" value="FINGER PUTATIVE TRANSCRIPTION FACTOR FAMILY-RELATED"/>
    <property type="match status" value="1"/>
</dbReference>
<dbReference type="Proteomes" id="UP000694865">
    <property type="component" value="Unplaced"/>
</dbReference>
<evidence type="ECO:0000256" key="9">
    <source>
        <dbReference type="ARBA" id="ARBA00023242"/>
    </source>
</evidence>
<dbReference type="InterPro" id="IPR050752">
    <property type="entry name" value="C2H2-ZF_domain"/>
</dbReference>
<evidence type="ECO:0000259" key="11">
    <source>
        <dbReference type="PROSITE" id="PS50157"/>
    </source>
</evidence>
<accession>A0ABM0LU92</accession>
<dbReference type="RefSeq" id="XP_006811333.1">
    <property type="nucleotide sequence ID" value="XM_006811270.1"/>
</dbReference>
<evidence type="ECO:0000256" key="5">
    <source>
        <dbReference type="ARBA" id="ARBA00022833"/>
    </source>
</evidence>
<keyword evidence="3" id="KW-0677">Repeat</keyword>
<evidence type="ECO:0000256" key="7">
    <source>
        <dbReference type="ARBA" id="ARBA00023125"/>
    </source>
</evidence>
<comment type="subcellular location">
    <subcellularLocation>
        <location evidence="1">Nucleus</location>
    </subcellularLocation>
</comment>
<dbReference type="SMART" id="SM00355">
    <property type="entry name" value="ZnF_C2H2"/>
    <property type="match status" value="5"/>
</dbReference>
<keyword evidence="8" id="KW-0804">Transcription</keyword>
<reference evidence="13" key="1">
    <citation type="submission" date="2025-08" db="UniProtKB">
        <authorList>
            <consortium name="RefSeq"/>
        </authorList>
    </citation>
    <scope>IDENTIFICATION</scope>
    <source>
        <tissue evidence="13">Testes</tissue>
    </source>
</reference>
<dbReference type="Pfam" id="PF00096">
    <property type="entry name" value="zf-C2H2"/>
    <property type="match status" value="1"/>
</dbReference>
<keyword evidence="2" id="KW-0479">Metal-binding</keyword>
<dbReference type="Pfam" id="PF13894">
    <property type="entry name" value="zf-C2H2_4"/>
    <property type="match status" value="1"/>
</dbReference>
<evidence type="ECO:0000256" key="10">
    <source>
        <dbReference type="PROSITE-ProRule" id="PRU00042"/>
    </source>
</evidence>
<evidence type="ECO:0000256" key="8">
    <source>
        <dbReference type="ARBA" id="ARBA00023163"/>
    </source>
</evidence>
<evidence type="ECO:0000256" key="3">
    <source>
        <dbReference type="ARBA" id="ARBA00022737"/>
    </source>
</evidence>
<keyword evidence="7" id="KW-0238">DNA-binding</keyword>
<evidence type="ECO:0000313" key="13">
    <source>
        <dbReference type="RefSeq" id="XP_006811333.1"/>
    </source>
</evidence>
<keyword evidence="6" id="KW-0805">Transcription regulation</keyword>
<name>A0ABM0LU92_SACKO</name>
<dbReference type="InterPro" id="IPR036236">
    <property type="entry name" value="Znf_C2H2_sf"/>
</dbReference>
<evidence type="ECO:0000313" key="12">
    <source>
        <dbReference type="Proteomes" id="UP000694865"/>
    </source>
</evidence>
<proteinExistence type="predicted"/>
<keyword evidence="5" id="KW-0862">Zinc</keyword>